<keyword evidence="3" id="KW-1185">Reference proteome</keyword>
<dbReference type="RefSeq" id="WP_094571817.1">
    <property type="nucleotide sequence ID" value="NZ_CP022743.1"/>
</dbReference>
<name>A0A223P0N7_9SPHI</name>
<accession>A0A223P0N7</accession>
<dbReference type="KEGG" id="muc:MuYL_3790"/>
<feature type="compositionally biased region" description="Polar residues" evidence="1">
    <location>
        <begin position="256"/>
        <end position="274"/>
    </location>
</feature>
<dbReference type="OrthoDB" id="1100725at2"/>
<organism evidence="2 3">
    <name type="scientific">Mucilaginibacter xinganensis</name>
    <dbReference type="NCBI Taxonomy" id="1234841"/>
    <lineage>
        <taxon>Bacteria</taxon>
        <taxon>Pseudomonadati</taxon>
        <taxon>Bacteroidota</taxon>
        <taxon>Sphingobacteriia</taxon>
        <taxon>Sphingobacteriales</taxon>
        <taxon>Sphingobacteriaceae</taxon>
        <taxon>Mucilaginibacter</taxon>
    </lineage>
</organism>
<dbReference type="EMBL" id="CP022743">
    <property type="protein sequence ID" value="ASU35675.1"/>
    <property type="molecule type" value="Genomic_DNA"/>
</dbReference>
<reference evidence="2 3" key="1">
    <citation type="submission" date="2017-08" db="EMBL/GenBank/DDBJ databases">
        <title>Complete genome sequence of Mucilaginibacter sp. strain BJC16-A31.</title>
        <authorList>
            <consortium name="Henan University of Science and Technology"/>
            <person name="You X."/>
        </authorList>
    </citation>
    <scope>NUCLEOTIDE SEQUENCE [LARGE SCALE GENOMIC DNA]</scope>
    <source>
        <strain evidence="2 3">BJC16-A31</strain>
    </source>
</reference>
<sequence>MKQKEVFKKIGGIIQELSEQYEYLQTTVDNLNDLELELFVANAHFLTDHIEILCKLNLQNKPKRAVIEKPETSYQQKFFEPVVQQMKPGADLRGLRMPKPQAKPVEVEVINNLPEPPEEKPVIQLPAAKQPEEHITPQFDFTSQAPEDSYSFIREEPETIRHELILDEAETWEDEEDGAVAVKQKEEEKTEETPAAAATETPVITEEAVTLPHTIETIEPVIEEVKAEESFAQTSEAEVISAAPAKEDAGEAEVITRNQQISSQQGDKTASKSDQLSIKPISDIKLAITLNDKLLYVKDLFNGYNLAYSEAIEILNRFNTFEEAQRFLNTNYVTKNNWESKPATAEKLYALLKRRYA</sequence>
<protein>
    <submittedName>
        <fullName evidence="2">Uncharacterized protein</fullName>
    </submittedName>
</protein>
<evidence type="ECO:0000313" key="3">
    <source>
        <dbReference type="Proteomes" id="UP000215002"/>
    </source>
</evidence>
<evidence type="ECO:0000256" key="1">
    <source>
        <dbReference type="SAM" id="MobiDB-lite"/>
    </source>
</evidence>
<dbReference type="AlphaFoldDB" id="A0A223P0N7"/>
<evidence type="ECO:0000313" key="2">
    <source>
        <dbReference type="EMBL" id="ASU35675.1"/>
    </source>
</evidence>
<dbReference type="Proteomes" id="UP000215002">
    <property type="component" value="Chromosome"/>
</dbReference>
<gene>
    <name evidence="2" type="ORF">MuYL_3790</name>
</gene>
<proteinExistence type="predicted"/>
<feature type="region of interest" description="Disordered" evidence="1">
    <location>
        <begin position="245"/>
        <end position="274"/>
    </location>
</feature>